<name>A0A6J5KKW4_9CAUD</name>
<reference evidence="1" key="1">
    <citation type="submission" date="2020-04" db="EMBL/GenBank/DDBJ databases">
        <authorList>
            <person name="Chiriac C."/>
            <person name="Salcher M."/>
            <person name="Ghai R."/>
            <person name="Kavagutti S V."/>
        </authorList>
    </citation>
    <scope>NUCLEOTIDE SEQUENCE</scope>
</reference>
<proteinExistence type="predicted"/>
<organism evidence="1">
    <name type="scientific">uncultured Caudovirales phage</name>
    <dbReference type="NCBI Taxonomy" id="2100421"/>
    <lineage>
        <taxon>Viruses</taxon>
        <taxon>Duplodnaviria</taxon>
        <taxon>Heunggongvirae</taxon>
        <taxon>Uroviricota</taxon>
        <taxon>Caudoviricetes</taxon>
        <taxon>Peduoviridae</taxon>
        <taxon>Maltschvirus</taxon>
        <taxon>Maltschvirus maltsch</taxon>
    </lineage>
</organism>
<protein>
    <submittedName>
        <fullName evidence="1">Uncharacterized protein</fullName>
    </submittedName>
</protein>
<evidence type="ECO:0000313" key="1">
    <source>
        <dbReference type="EMBL" id="CAB4121786.1"/>
    </source>
</evidence>
<dbReference type="EMBL" id="LR796157">
    <property type="protein sequence ID" value="CAB4121786.1"/>
    <property type="molecule type" value="Genomic_DNA"/>
</dbReference>
<gene>
    <name evidence="1" type="ORF">UFOVP27_4</name>
</gene>
<sequence length="76" mass="8208">MHTLQVTAKISKTGTITQHDKHMLCLALIKAVMAQPTQTIGGAHVPQLSQQRQSQENPAIASLQCSGFLTQQEALV</sequence>
<accession>A0A6J5KKW4</accession>